<evidence type="ECO:0000313" key="4">
    <source>
        <dbReference type="EMBL" id="SEQ37886.1"/>
    </source>
</evidence>
<gene>
    <name evidence="2" type="ORF">C8R28_101936</name>
    <name evidence="3" type="ORF">SAMN05216406_13222</name>
    <name evidence="4" type="ORF">SAMN05421510_10449</name>
    <name evidence="5" type="ORF">SAMN06297164_2808</name>
</gene>
<dbReference type="InterPro" id="IPR017465">
    <property type="entry name" value="EpsL_proteobac"/>
</dbReference>
<dbReference type="Proteomes" id="UP000244110">
    <property type="component" value="Unassembled WGS sequence"/>
</dbReference>
<dbReference type="KEGG" id="nur:ATY38_13785"/>
<dbReference type="EMBL" id="OCMU01000002">
    <property type="protein sequence ID" value="SOD20754.1"/>
    <property type="molecule type" value="Genomic_DNA"/>
</dbReference>
<dbReference type="AlphaFoldDB" id="A0A0S3AM21"/>
<accession>A0A0S3AM21</accession>
<dbReference type="EMBL" id="FOFX01000044">
    <property type="protein sequence ID" value="SEQ37886.1"/>
    <property type="molecule type" value="Genomic_DNA"/>
</dbReference>
<evidence type="ECO:0000256" key="1">
    <source>
        <dbReference type="SAM" id="Phobius"/>
    </source>
</evidence>
<keyword evidence="7" id="KW-1185">Reference proteome</keyword>
<reference evidence="5 8" key="3">
    <citation type="submission" date="2017-09" db="EMBL/GenBank/DDBJ databases">
        <authorList>
            <person name="Ehlers B."/>
            <person name="Leendertz F.H."/>
        </authorList>
    </citation>
    <scope>NUCLEOTIDE SEQUENCE [LARGE SCALE GENOMIC DNA]</scope>
    <source>
        <strain evidence="5 8">Nm42</strain>
    </source>
</reference>
<evidence type="ECO:0000313" key="5">
    <source>
        <dbReference type="EMBL" id="SOD20754.1"/>
    </source>
</evidence>
<dbReference type="Proteomes" id="UP000219335">
    <property type="component" value="Unassembled WGS sequence"/>
</dbReference>
<keyword evidence="1" id="KW-1133">Transmembrane helix</keyword>
<evidence type="ECO:0000313" key="6">
    <source>
        <dbReference type="Proteomes" id="UP000181998"/>
    </source>
</evidence>
<evidence type="ECO:0000313" key="3">
    <source>
        <dbReference type="EMBL" id="SDU19218.1"/>
    </source>
</evidence>
<dbReference type="NCBIfam" id="TIGR03014">
    <property type="entry name" value="EpsL"/>
    <property type="match status" value="1"/>
</dbReference>
<evidence type="ECO:0000313" key="7">
    <source>
        <dbReference type="Proteomes" id="UP000182882"/>
    </source>
</evidence>
<sequence length="450" mass="51715">MKYLFNEAKGGYIFQCHMFNVICLLRLIWLGFLVSGCMLLVFLIPFTVHAQTFGKVIQPYGSYIFTADDNLLRFRDNQRSDNISDETIRNAIIRKDLFDMSHRFTGGVILQKEISRQRLSANFNYSRVQFERFGVMDNNLKNFSGNWNWFLGKQLEGNMGASYTQSLAPFLFQPGIKSIRTELTEYINAAWRFHPRWRLNGEFTHYDLGIKAPPDVPRLRFLERTENQFEGGIDYVSSRGTAGRNTIGVLFRHIDGNFPFEPTSAFVNNDYKQNEVMAKINWDITSKSTFQVRGGWVDRQNASFAQRDFSGFNARGFLQWRPTDKTGLTVSGWRETSARQNLTASYSLNTGVSLIPYWNITEKVRMEGDFSYETRNFGDRITNLTDPELSNALGVHNRIRNATVRFVYNPYLGLELSASAYHADLKSDSVFGGFNANGANVNLQYTYGQR</sequence>
<organism evidence="2 9">
    <name type="scientific">Nitrosomonas ureae</name>
    <dbReference type="NCBI Taxonomy" id="44577"/>
    <lineage>
        <taxon>Bacteria</taxon>
        <taxon>Pseudomonadati</taxon>
        <taxon>Pseudomonadota</taxon>
        <taxon>Betaproteobacteria</taxon>
        <taxon>Nitrosomonadales</taxon>
        <taxon>Nitrosomonadaceae</taxon>
        <taxon>Nitrosomonas</taxon>
    </lineage>
</organism>
<dbReference type="EMBL" id="FNLN01000032">
    <property type="protein sequence ID" value="SDU19218.1"/>
    <property type="molecule type" value="Genomic_DNA"/>
</dbReference>
<dbReference type="Proteomes" id="UP000182882">
    <property type="component" value="Unassembled WGS sequence"/>
</dbReference>
<reference evidence="2 9" key="4">
    <citation type="submission" date="2018-04" db="EMBL/GenBank/DDBJ databases">
        <title>Active sludge and wastewater microbial communities from Klosterneuburg, Austria.</title>
        <authorList>
            <person name="Wagner M."/>
        </authorList>
    </citation>
    <scope>NUCLEOTIDE SEQUENCE [LARGE SCALE GENOMIC DNA]</scope>
    <source>
        <strain evidence="2 9">Nm4</strain>
    </source>
</reference>
<evidence type="ECO:0000313" key="8">
    <source>
        <dbReference type="Proteomes" id="UP000219335"/>
    </source>
</evidence>
<dbReference type="InterPro" id="IPR018759">
    <property type="entry name" value="BBP2_2"/>
</dbReference>
<protein>
    <submittedName>
        <fullName evidence="2">Exopolysaccharide biosynthesis operon protein EpsL</fullName>
    </submittedName>
</protein>
<dbReference type="SUPFAM" id="SSF56935">
    <property type="entry name" value="Porins"/>
    <property type="match status" value="1"/>
</dbReference>
<keyword evidence="1" id="KW-0812">Transmembrane</keyword>
<dbReference type="Pfam" id="PF10082">
    <property type="entry name" value="BBP2_2"/>
    <property type="match status" value="1"/>
</dbReference>
<dbReference type="EMBL" id="QAOL01000019">
    <property type="protein sequence ID" value="PTQ84227.1"/>
    <property type="molecule type" value="Genomic_DNA"/>
</dbReference>
<evidence type="ECO:0000313" key="9">
    <source>
        <dbReference type="Proteomes" id="UP000244110"/>
    </source>
</evidence>
<evidence type="ECO:0000313" key="2">
    <source>
        <dbReference type="EMBL" id="PTQ84227.1"/>
    </source>
</evidence>
<keyword evidence="1" id="KW-0472">Membrane</keyword>
<reference evidence="7" key="2">
    <citation type="submission" date="2016-10" db="EMBL/GenBank/DDBJ databases">
        <authorList>
            <person name="Varghese N."/>
            <person name="Submissions S."/>
        </authorList>
    </citation>
    <scope>NUCLEOTIDE SEQUENCE [LARGE SCALE GENOMIC DNA]</scope>
    <source>
        <strain evidence="7">Nm10</strain>
    </source>
</reference>
<dbReference type="STRING" id="44577.ATY38_13785"/>
<dbReference type="RefSeq" id="WP_062559794.1">
    <property type="nucleotide sequence ID" value="NZ_CP013341.1"/>
</dbReference>
<dbReference type="OrthoDB" id="7054961at2"/>
<feature type="transmembrane region" description="Helical" evidence="1">
    <location>
        <begin position="21"/>
        <end position="46"/>
    </location>
</feature>
<name>A0A0S3AM21_9PROT</name>
<reference evidence="3 6" key="1">
    <citation type="submission" date="2016-10" db="EMBL/GenBank/DDBJ databases">
        <authorList>
            <person name="de Groot N.N."/>
        </authorList>
    </citation>
    <scope>NUCLEOTIDE SEQUENCE [LARGE SCALE GENOMIC DNA]</scope>
    <source>
        <strain evidence="3">Nm10</strain>
        <strain evidence="4 6">Nm9</strain>
    </source>
</reference>
<dbReference type="Proteomes" id="UP000181998">
    <property type="component" value="Unassembled WGS sequence"/>
</dbReference>
<proteinExistence type="predicted"/>